<keyword evidence="4" id="KW-0732">Signal</keyword>
<evidence type="ECO:0000256" key="2">
    <source>
        <dbReference type="ARBA" id="ARBA00022679"/>
    </source>
</evidence>
<keyword evidence="8" id="KW-1185">Reference proteome</keyword>
<dbReference type="GO" id="GO:0016301">
    <property type="term" value="F:kinase activity"/>
    <property type="evidence" value="ECO:0000318"/>
    <property type="project" value="GO_Central"/>
</dbReference>
<dbReference type="AlphaFoldDB" id="D8R6G0"/>
<evidence type="ECO:0008006" key="9">
    <source>
        <dbReference type="Google" id="ProtNLM"/>
    </source>
</evidence>
<organism evidence="8">
    <name type="scientific">Selaginella moellendorffii</name>
    <name type="common">Spikemoss</name>
    <dbReference type="NCBI Taxonomy" id="88036"/>
    <lineage>
        <taxon>Eukaryota</taxon>
        <taxon>Viridiplantae</taxon>
        <taxon>Streptophyta</taxon>
        <taxon>Embryophyta</taxon>
        <taxon>Tracheophyta</taxon>
        <taxon>Lycopodiopsida</taxon>
        <taxon>Selaginellales</taxon>
        <taxon>Selaginellaceae</taxon>
        <taxon>Selaginella</taxon>
    </lineage>
</organism>
<dbReference type="InterPro" id="IPR000577">
    <property type="entry name" value="Carb_kinase_FGGY"/>
</dbReference>
<dbReference type="STRING" id="88036.D8R6G0"/>
<evidence type="ECO:0000256" key="3">
    <source>
        <dbReference type="ARBA" id="ARBA00022777"/>
    </source>
</evidence>
<name>D8R6G0_SELML</name>
<dbReference type="EMBL" id="GL377572">
    <property type="protein sequence ID" value="EFJ32307.1"/>
    <property type="molecule type" value="Genomic_DNA"/>
</dbReference>
<dbReference type="InterPro" id="IPR018485">
    <property type="entry name" value="FGGY_C"/>
</dbReference>
<reference evidence="7 8" key="1">
    <citation type="journal article" date="2011" name="Science">
        <title>The Selaginella genome identifies genetic changes associated with the evolution of vascular plants.</title>
        <authorList>
            <person name="Banks J.A."/>
            <person name="Nishiyama T."/>
            <person name="Hasebe M."/>
            <person name="Bowman J.L."/>
            <person name="Gribskov M."/>
            <person name="dePamphilis C."/>
            <person name="Albert V.A."/>
            <person name="Aono N."/>
            <person name="Aoyama T."/>
            <person name="Ambrose B.A."/>
            <person name="Ashton N.W."/>
            <person name="Axtell M.J."/>
            <person name="Barker E."/>
            <person name="Barker M.S."/>
            <person name="Bennetzen J.L."/>
            <person name="Bonawitz N.D."/>
            <person name="Chapple C."/>
            <person name="Cheng C."/>
            <person name="Correa L.G."/>
            <person name="Dacre M."/>
            <person name="DeBarry J."/>
            <person name="Dreyer I."/>
            <person name="Elias M."/>
            <person name="Engstrom E.M."/>
            <person name="Estelle M."/>
            <person name="Feng L."/>
            <person name="Finet C."/>
            <person name="Floyd S.K."/>
            <person name="Frommer W.B."/>
            <person name="Fujita T."/>
            <person name="Gramzow L."/>
            <person name="Gutensohn M."/>
            <person name="Harholt J."/>
            <person name="Hattori M."/>
            <person name="Heyl A."/>
            <person name="Hirai T."/>
            <person name="Hiwatashi Y."/>
            <person name="Ishikawa M."/>
            <person name="Iwata M."/>
            <person name="Karol K.G."/>
            <person name="Koehler B."/>
            <person name="Kolukisaoglu U."/>
            <person name="Kubo M."/>
            <person name="Kurata T."/>
            <person name="Lalonde S."/>
            <person name="Li K."/>
            <person name="Li Y."/>
            <person name="Litt A."/>
            <person name="Lyons E."/>
            <person name="Manning G."/>
            <person name="Maruyama T."/>
            <person name="Michael T.P."/>
            <person name="Mikami K."/>
            <person name="Miyazaki S."/>
            <person name="Morinaga S."/>
            <person name="Murata T."/>
            <person name="Mueller-Roeber B."/>
            <person name="Nelson D.R."/>
            <person name="Obara M."/>
            <person name="Oguri Y."/>
            <person name="Olmstead R.G."/>
            <person name="Onodera N."/>
            <person name="Petersen B.L."/>
            <person name="Pils B."/>
            <person name="Prigge M."/>
            <person name="Rensing S.A."/>
            <person name="Riano-Pachon D.M."/>
            <person name="Roberts A.W."/>
            <person name="Sato Y."/>
            <person name="Scheller H.V."/>
            <person name="Schulz B."/>
            <person name="Schulz C."/>
            <person name="Shakirov E.V."/>
            <person name="Shibagaki N."/>
            <person name="Shinohara N."/>
            <person name="Shippen D.E."/>
            <person name="Soerensen I."/>
            <person name="Sotooka R."/>
            <person name="Sugimoto N."/>
            <person name="Sugita M."/>
            <person name="Sumikawa N."/>
            <person name="Tanurdzic M."/>
            <person name="Theissen G."/>
            <person name="Ulvskov P."/>
            <person name="Wakazuki S."/>
            <person name="Weng J.K."/>
            <person name="Willats W.W."/>
            <person name="Wipf D."/>
            <person name="Wolf P.G."/>
            <person name="Yang L."/>
            <person name="Zimmer A.D."/>
            <person name="Zhu Q."/>
            <person name="Mitros T."/>
            <person name="Hellsten U."/>
            <person name="Loque D."/>
            <person name="Otillar R."/>
            <person name="Salamov A."/>
            <person name="Schmutz J."/>
            <person name="Shapiro H."/>
            <person name="Lindquist E."/>
            <person name="Lucas S."/>
            <person name="Rokhsar D."/>
            <person name="Grigoriev I.V."/>
        </authorList>
    </citation>
    <scope>NUCLEOTIDE SEQUENCE [LARGE SCALE GENOMIC DNA]</scope>
</reference>
<dbReference type="InParanoid" id="D8R6G0"/>
<proteinExistence type="inferred from homology"/>
<feature type="chain" id="PRO_5003121536" description="Glycerol kinase" evidence="4">
    <location>
        <begin position="25"/>
        <end position="547"/>
    </location>
</feature>
<dbReference type="KEGG" id="smo:SELMODRAFT_439613"/>
<gene>
    <name evidence="7" type="ORF">SELMODRAFT_439613</name>
</gene>
<dbReference type="Pfam" id="PF00370">
    <property type="entry name" value="FGGY_N"/>
    <property type="match status" value="1"/>
</dbReference>
<accession>D8R6G0</accession>
<dbReference type="Gene3D" id="3.30.420.40">
    <property type="match status" value="2"/>
</dbReference>
<keyword evidence="3" id="KW-0418">Kinase</keyword>
<keyword evidence="2" id="KW-0808">Transferase</keyword>
<dbReference type="Proteomes" id="UP000001514">
    <property type="component" value="Unassembled WGS sequence"/>
</dbReference>
<dbReference type="Pfam" id="PF02782">
    <property type="entry name" value="FGGY_C"/>
    <property type="match status" value="1"/>
</dbReference>
<dbReference type="Gramene" id="EFJ32307">
    <property type="protein sequence ID" value="EFJ32307"/>
    <property type="gene ID" value="SELMODRAFT_439613"/>
</dbReference>
<dbReference type="PANTHER" id="PTHR43095">
    <property type="entry name" value="SUGAR KINASE"/>
    <property type="match status" value="1"/>
</dbReference>
<evidence type="ECO:0000313" key="8">
    <source>
        <dbReference type="Proteomes" id="UP000001514"/>
    </source>
</evidence>
<feature type="signal peptide" evidence="4">
    <location>
        <begin position="1"/>
        <end position="24"/>
    </location>
</feature>
<dbReference type="GO" id="GO:0005975">
    <property type="term" value="P:carbohydrate metabolic process"/>
    <property type="evidence" value="ECO:0007669"/>
    <property type="project" value="InterPro"/>
</dbReference>
<protein>
    <recommendedName>
        <fullName evidence="9">Glycerol kinase</fullName>
    </recommendedName>
</protein>
<evidence type="ECO:0000313" key="7">
    <source>
        <dbReference type="EMBL" id="EFJ32307.1"/>
    </source>
</evidence>
<evidence type="ECO:0000259" key="6">
    <source>
        <dbReference type="Pfam" id="PF02782"/>
    </source>
</evidence>
<feature type="domain" description="Carbohydrate kinase FGGY C-terminal" evidence="6">
    <location>
        <begin position="296"/>
        <end position="489"/>
    </location>
</feature>
<sequence>MALLALSSSCVLARASLRAPRARAIDVESVLAIDVGTGGTKACIVSSDGDILASGFAAHPAPAQSAMGGSCSMEQDPELWWLATIQAVQSCVKKSRDDGADSSCVRGISVTGQMQDIVILPKAGCANKQRAILYSDTRAAKEVIEIAELVGGPSLLAAMTGNFQGASSVLAKLRWIDKHMEGSASFCDHLLLGGHDFVTWKLCGSLVTDVTTASTTGLIDPSLQYADKLIERAGLHHWIEKFPKIFPPDVPCGKVTTKASDELGFPELRALPVLHSCGDAGACTLGAGASSPGSSYVYLGTSGWVAGSFPVEENDGKFVPGVFTLGHPDSSLVFKTGSIMTAGGNLAWAAEKLTEGNSYDEINKLVATASVGCGGLLYLPFLNGERCPMDSPTYRAAFLGISETTSRADMLRAVWDVFVMEGVAFALLSAKKAMTDKASNESAAPLRLVGGGARSATWPGIIAGVFGQTVEVLSDPQDVGVKGAATLAGKYFGWHSCLSPPGNWLKYEDLYEPSRSDVEAYQELYLTYCKTCNCLEGVFNRLSHFRD</sequence>
<feature type="domain" description="Carbohydrate kinase FGGY N-terminal" evidence="5">
    <location>
        <begin position="30"/>
        <end position="286"/>
    </location>
</feature>
<evidence type="ECO:0000259" key="5">
    <source>
        <dbReference type="Pfam" id="PF00370"/>
    </source>
</evidence>
<comment type="similarity">
    <text evidence="1">Belongs to the FGGY kinase family.</text>
</comment>
<dbReference type="CDD" id="cd07805">
    <property type="entry name" value="ASKHA_NBD_FGGY_CvXK-like"/>
    <property type="match status" value="1"/>
</dbReference>
<dbReference type="PIRSF" id="PIRSF000538">
    <property type="entry name" value="GlpK"/>
    <property type="match status" value="1"/>
</dbReference>
<dbReference type="HOGENOM" id="CLU_009281_3_3_1"/>
<dbReference type="InterPro" id="IPR018484">
    <property type="entry name" value="FGGY_N"/>
</dbReference>
<dbReference type="OMA" id="SYSGQMH"/>
<dbReference type="InterPro" id="IPR043129">
    <property type="entry name" value="ATPase_NBD"/>
</dbReference>
<dbReference type="InterPro" id="IPR050406">
    <property type="entry name" value="FGGY_Carb_Kinase"/>
</dbReference>
<evidence type="ECO:0000256" key="1">
    <source>
        <dbReference type="ARBA" id="ARBA00009156"/>
    </source>
</evidence>
<dbReference type="PANTHER" id="PTHR43095:SF5">
    <property type="entry name" value="XYLULOSE KINASE"/>
    <property type="match status" value="1"/>
</dbReference>
<evidence type="ECO:0000256" key="4">
    <source>
        <dbReference type="SAM" id="SignalP"/>
    </source>
</evidence>
<dbReference type="eggNOG" id="KOG2517">
    <property type="taxonomic scope" value="Eukaryota"/>
</dbReference>
<dbReference type="SUPFAM" id="SSF53067">
    <property type="entry name" value="Actin-like ATPase domain"/>
    <property type="match status" value="2"/>
</dbReference>